<dbReference type="AlphaFoldDB" id="A0A8E2IQG9"/>
<protein>
    <submittedName>
        <fullName evidence="1">Uncharacterized protein</fullName>
    </submittedName>
</protein>
<evidence type="ECO:0000313" key="2">
    <source>
        <dbReference type="EMBL" id="VAZ88182.1"/>
    </source>
</evidence>
<dbReference type="Proteomes" id="UP000192335">
    <property type="component" value="Unassembled WGS sequence"/>
</dbReference>
<dbReference type="GeneID" id="66601341"/>
<name>A0A8E2IQG9_9MYCO</name>
<organism evidence="1 3">
    <name type="scientific">Mycobacterium persicum</name>
    <dbReference type="NCBI Taxonomy" id="1487726"/>
    <lineage>
        <taxon>Bacteria</taxon>
        <taxon>Bacillati</taxon>
        <taxon>Actinomycetota</taxon>
        <taxon>Actinomycetes</taxon>
        <taxon>Mycobacteriales</taxon>
        <taxon>Mycobacteriaceae</taxon>
        <taxon>Mycobacterium</taxon>
    </lineage>
</organism>
<reference evidence="1 3" key="1">
    <citation type="submission" date="2017-02" db="EMBL/GenBank/DDBJ databases">
        <title>Mycobacterium kansasii genomes.</title>
        <authorList>
            <person name="Borowka P."/>
            <person name="Strapagiel D."/>
            <person name="Marciniak B."/>
            <person name="Lach J."/>
            <person name="Bakula Z."/>
            <person name="Van Ingen J."/>
            <person name="Safianowska A."/>
            <person name="Brzostek A."/>
            <person name="Dziadek J."/>
            <person name="Jagielski T."/>
        </authorList>
    </citation>
    <scope>NUCLEOTIDE SEQUENCE [LARGE SCALE GENOMIC DNA]</scope>
    <source>
        <strain evidence="1 3">12MK</strain>
    </source>
</reference>
<evidence type="ECO:0000313" key="3">
    <source>
        <dbReference type="Proteomes" id="UP000192335"/>
    </source>
</evidence>
<dbReference type="EMBL" id="UPHM01000013">
    <property type="protein sequence ID" value="VAZ88182.1"/>
    <property type="molecule type" value="Genomic_DNA"/>
</dbReference>
<proteinExistence type="predicted"/>
<reference evidence="2 4" key="2">
    <citation type="submission" date="2018-09" db="EMBL/GenBank/DDBJ databases">
        <authorList>
            <person name="Tagini F."/>
        </authorList>
    </citation>
    <scope>NUCLEOTIDE SEQUENCE [LARGE SCALE GENOMIC DNA]</scope>
    <source>
        <strain evidence="2 4">MK4</strain>
    </source>
</reference>
<keyword evidence="4" id="KW-1185">Reference proteome</keyword>
<dbReference type="Proteomes" id="UP000271464">
    <property type="component" value="Unassembled WGS sequence"/>
</dbReference>
<evidence type="ECO:0000313" key="1">
    <source>
        <dbReference type="EMBL" id="ORB98849.1"/>
    </source>
</evidence>
<dbReference type="RefSeq" id="WP_122526370.1">
    <property type="nucleotide sequence ID" value="NZ_CADEAW010000055.1"/>
</dbReference>
<comment type="caution">
    <text evidence="1">The sequence shown here is derived from an EMBL/GenBank/DDBJ whole genome shotgun (WGS) entry which is preliminary data.</text>
</comment>
<sequence>MYADLRSDTNTYRPYRVMINGITRSVDGNGGIQVWVAAVQYGDGTLDQDVLDRPSVWIDANQEALSSEQAS</sequence>
<accession>A0A8E2IQG9</accession>
<dbReference type="EMBL" id="MWQA01000006">
    <property type="protein sequence ID" value="ORB98849.1"/>
    <property type="molecule type" value="Genomic_DNA"/>
</dbReference>
<evidence type="ECO:0000313" key="4">
    <source>
        <dbReference type="Proteomes" id="UP000271464"/>
    </source>
</evidence>
<gene>
    <name evidence="1" type="ORF">B4U45_28350</name>
    <name evidence="2" type="ORF">LAUMK4_00618</name>
</gene>
<dbReference type="OrthoDB" id="4750742at2"/>